<keyword evidence="11" id="KW-1185">Reference proteome</keyword>
<evidence type="ECO:0000256" key="7">
    <source>
        <dbReference type="ARBA" id="ARBA00022833"/>
    </source>
</evidence>
<dbReference type="SUPFAM" id="SSF53187">
    <property type="entry name" value="Zn-dependent exopeptidases"/>
    <property type="match status" value="1"/>
</dbReference>
<dbReference type="CDD" id="cd05658">
    <property type="entry name" value="M18_DAP"/>
    <property type="match status" value="1"/>
</dbReference>
<dbReference type="GO" id="GO:0006508">
    <property type="term" value="P:proteolysis"/>
    <property type="evidence" value="ECO:0007669"/>
    <property type="project" value="UniProtKB-KW"/>
</dbReference>
<reference evidence="10" key="1">
    <citation type="submission" date="2023-01" db="EMBL/GenBank/DDBJ databases">
        <title>The growth and conidiation of Purpureocillium lavendulum are regulated by nitrogen source and histone H3K14 acetylation.</title>
        <authorList>
            <person name="Tang P."/>
            <person name="Han J."/>
            <person name="Zhang C."/>
            <person name="Tang P."/>
            <person name="Qi F."/>
            <person name="Zhang K."/>
            <person name="Liang L."/>
        </authorList>
    </citation>
    <scope>NUCLEOTIDE SEQUENCE</scope>
    <source>
        <strain evidence="10">YMF1.00683</strain>
    </source>
</reference>
<dbReference type="EMBL" id="JAQHRD010000008">
    <property type="protein sequence ID" value="KAJ6438350.1"/>
    <property type="molecule type" value="Genomic_DNA"/>
</dbReference>
<dbReference type="Gene3D" id="3.40.630.10">
    <property type="entry name" value="Zn peptidases"/>
    <property type="match status" value="1"/>
</dbReference>
<evidence type="ECO:0000256" key="4">
    <source>
        <dbReference type="ARBA" id="ARBA00022670"/>
    </source>
</evidence>
<dbReference type="PANTHER" id="PTHR28570:SF4">
    <property type="entry name" value="VACUOLAR AMINOPEPTIDASE 1"/>
    <property type="match status" value="1"/>
</dbReference>
<dbReference type="InterPro" id="IPR023358">
    <property type="entry name" value="Peptidase_M18_dom2"/>
</dbReference>
<keyword evidence="8" id="KW-0482">Metalloprotease</keyword>
<evidence type="ECO:0000256" key="2">
    <source>
        <dbReference type="ARBA" id="ARBA00008290"/>
    </source>
</evidence>
<keyword evidence="5" id="KW-0479">Metal-binding</keyword>
<comment type="caution">
    <text evidence="10">The sequence shown here is derived from an EMBL/GenBank/DDBJ whole genome shotgun (WGS) entry which is preliminary data.</text>
</comment>
<gene>
    <name evidence="10" type="primary">LAP4</name>
    <name evidence="10" type="ORF">O9K51_08942</name>
</gene>
<protein>
    <submittedName>
        <fullName evidence="10">Aspartyl aminopeptidase</fullName>
    </submittedName>
</protein>
<dbReference type="AlphaFoldDB" id="A0AB34FHE8"/>
<dbReference type="SUPFAM" id="SSF101821">
    <property type="entry name" value="Aminopeptidase/glucanase lid domain"/>
    <property type="match status" value="1"/>
</dbReference>
<keyword evidence="3 10" id="KW-0031">Aminopeptidase</keyword>
<accession>A0AB34FHE8</accession>
<feature type="compositionally biased region" description="Pro residues" evidence="9">
    <location>
        <begin position="16"/>
        <end position="33"/>
    </location>
</feature>
<evidence type="ECO:0000256" key="9">
    <source>
        <dbReference type="SAM" id="MobiDB-lite"/>
    </source>
</evidence>
<dbReference type="PANTHER" id="PTHR28570">
    <property type="entry name" value="ASPARTYL AMINOPEPTIDASE"/>
    <property type="match status" value="1"/>
</dbReference>
<evidence type="ECO:0000256" key="5">
    <source>
        <dbReference type="ARBA" id="ARBA00022723"/>
    </source>
</evidence>
<sequence>MPPASCHRLIVNFKPLVPPPQLPSPSSSLPPNPSNTVDTDHLPTDDTAAAMTRRAPGTASPHESVHSLREQLAAMSTAASSLSSPTPVAAAAAATMPASTTASPSPSSADTRTKHFILADMEGRAPRENRACAACITKLTPAEIGQVNWHLAEGQACRLCQVARCEPEAFTKPFCDFLQENPTVFHTVDYFKRKLNHAGFHELPARDNWTDKVQPGGKYWVSRNGSSLIAFTVGRGYKPGDGVAMIGGHIDALTARLKPVSTRPSKAGYLQLGVAPYAGGLNQTWWDRDLCIGGRVVVRDAATGKTSSRLVRVDWPVAKIPTLAPHFGVGMFGQNNKETQAVPVIGLEGPADAAADAAAKLGPPGAFVNSQPPRLVRLICKQLGVTDYASVLNWELELYDGQPAQTCGIDREFISGGRIDDKLCSWPALMALIAADHDRADDGYIKLVALFDDEEIGSLLRQGAKSNFLPQVVERAVEALCPSSSSFGPGLVGQTYARSFLLSADVTHAGNPNFLETYLDGHVPRLNVGMTITNDSNGHMTTDAVSAAILRRAAELCGATTQDFQIRNDSRSGGTIGPSLSSMMGVRAADAGIPQLSMHSIRATTGALDPGLGVKFFKGFLDNWEKIDGEWEY</sequence>
<evidence type="ECO:0000313" key="11">
    <source>
        <dbReference type="Proteomes" id="UP001163105"/>
    </source>
</evidence>
<dbReference type="GO" id="GO:0008270">
    <property type="term" value="F:zinc ion binding"/>
    <property type="evidence" value="ECO:0007669"/>
    <property type="project" value="InterPro"/>
</dbReference>
<evidence type="ECO:0000256" key="6">
    <source>
        <dbReference type="ARBA" id="ARBA00022801"/>
    </source>
</evidence>
<dbReference type="GO" id="GO:0070006">
    <property type="term" value="F:metalloaminopeptidase activity"/>
    <property type="evidence" value="ECO:0007669"/>
    <property type="project" value="TreeGrafter"/>
</dbReference>
<dbReference type="Gene3D" id="2.30.250.10">
    <property type="entry name" value="Aminopeptidase i, Domain 2"/>
    <property type="match status" value="1"/>
</dbReference>
<dbReference type="GO" id="GO:0000324">
    <property type="term" value="C:fungal-type vacuole"/>
    <property type="evidence" value="ECO:0007669"/>
    <property type="project" value="TreeGrafter"/>
</dbReference>
<feature type="region of interest" description="Disordered" evidence="9">
    <location>
        <begin position="16"/>
        <end position="44"/>
    </location>
</feature>
<evidence type="ECO:0000313" key="10">
    <source>
        <dbReference type="EMBL" id="KAJ6438350.1"/>
    </source>
</evidence>
<evidence type="ECO:0000256" key="3">
    <source>
        <dbReference type="ARBA" id="ARBA00022438"/>
    </source>
</evidence>
<proteinExistence type="inferred from homology"/>
<name>A0AB34FHE8_9HYPO</name>
<comment type="cofactor">
    <cofactor evidence="1">
        <name>Zn(2+)</name>
        <dbReference type="ChEBI" id="CHEBI:29105"/>
    </cofactor>
</comment>
<dbReference type="PRINTS" id="PR00932">
    <property type="entry name" value="AMINO1PTASE"/>
</dbReference>
<keyword evidence="7" id="KW-0862">Zinc</keyword>
<dbReference type="FunFam" id="2.30.250.10:FF:000001">
    <property type="entry name" value="Aspartyl aminopeptidase 1"/>
    <property type="match status" value="1"/>
</dbReference>
<dbReference type="Proteomes" id="UP001163105">
    <property type="component" value="Unassembled WGS sequence"/>
</dbReference>
<dbReference type="Pfam" id="PF02127">
    <property type="entry name" value="Peptidase_M18"/>
    <property type="match status" value="1"/>
</dbReference>
<comment type="similarity">
    <text evidence="2">Belongs to the peptidase M18 family.</text>
</comment>
<organism evidence="10 11">
    <name type="scientific">Purpureocillium lavendulum</name>
    <dbReference type="NCBI Taxonomy" id="1247861"/>
    <lineage>
        <taxon>Eukaryota</taxon>
        <taxon>Fungi</taxon>
        <taxon>Dikarya</taxon>
        <taxon>Ascomycota</taxon>
        <taxon>Pezizomycotina</taxon>
        <taxon>Sordariomycetes</taxon>
        <taxon>Hypocreomycetidae</taxon>
        <taxon>Hypocreales</taxon>
        <taxon>Ophiocordycipitaceae</taxon>
        <taxon>Purpureocillium</taxon>
    </lineage>
</organism>
<keyword evidence="6" id="KW-0378">Hydrolase</keyword>
<evidence type="ECO:0000256" key="1">
    <source>
        <dbReference type="ARBA" id="ARBA00001947"/>
    </source>
</evidence>
<dbReference type="InterPro" id="IPR001948">
    <property type="entry name" value="Peptidase_M18"/>
</dbReference>
<evidence type="ECO:0000256" key="8">
    <source>
        <dbReference type="ARBA" id="ARBA00023049"/>
    </source>
</evidence>
<keyword evidence="4" id="KW-0645">Protease</keyword>